<dbReference type="PANTHER" id="PTHR37464:SF1">
    <property type="entry name" value="BLL2463 PROTEIN"/>
    <property type="match status" value="1"/>
</dbReference>
<evidence type="ECO:0008006" key="6">
    <source>
        <dbReference type="Google" id="ProtNLM"/>
    </source>
</evidence>
<keyword evidence="1" id="KW-1133">Transmembrane helix</keyword>
<organism evidence="4 5">
    <name type="scientific">Alienimonas chondri</name>
    <dbReference type="NCBI Taxonomy" id="2681879"/>
    <lineage>
        <taxon>Bacteria</taxon>
        <taxon>Pseudomonadati</taxon>
        <taxon>Planctomycetota</taxon>
        <taxon>Planctomycetia</taxon>
        <taxon>Planctomycetales</taxon>
        <taxon>Planctomycetaceae</taxon>
        <taxon>Alienimonas</taxon>
    </lineage>
</organism>
<evidence type="ECO:0000313" key="5">
    <source>
        <dbReference type="Proteomes" id="UP000609651"/>
    </source>
</evidence>
<feature type="domain" description="VWFA" evidence="3">
    <location>
        <begin position="97"/>
        <end position="200"/>
    </location>
</feature>
<proteinExistence type="predicted"/>
<feature type="transmembrane region" description="Helical" evidence="1">
    <location>
        <begin position="617"/>
        <end position="636"/>
    </location>
</feature>
<gene>
    <name evidence="4" type="ORF">LzC2_16950</name>
</gene>
<dbReference type="SUPFAM" id="SSF53300">
    <property type="entry name" value="vWA-like"/>
    <property type="match status" value="1"/>
</dbReference>
<evidence type="ECO:0000259" key="3">
    <source>
        <dbReference type="Pfam" id="PF13519"/>
    </source>
</evidence>
<reference evidence="4 5" key="1">
    <citation type="journal article" date="2020" name="Syst. Appl. Microbiol.">
        <title>Alienimonas chondri sp. nov., a novel planctomycete isolated from the biofilm of the red alga Chondrus crispus.</title>
        <authorList>
            <person name="Vitorino I."/>
            <person name="Albuquerque L."/>
            <person name="Wiegand S."/>
            <person name="Kallscheuer N."/>
            <person name="da Costa M.S."/>
            <person name="Lobo-da-Cunha A."/>
            <person name="Jogler C."/>
            <person name="Lage O.M."/>
        </authorList>
    </citation>
    <scope>NUCLEOTIDE SEQUENCE [LARGE SCALE GENOMIC DNA]</scope>
    <source>
        <strain evidence="4 5">LzC2</strain>
    </source>
</reference>
<dbReference type="EMBL" id="WTPX01000043">
    <property type="protein sequence ID" value="NNJ25623.1"/>
    <property type="molecule type" value="Genomic_DNA"/>
</dbReference>
<sequence>MNALSSIGFANLAAGALAALAVPIIVFYFLKLRRPKAEVPSLALWRRVVNDKRVNSPFQKFRRNLLLLLQLLLLLALMLAAMQPFLNAGSGRAEYRVLLIDTSASMAAIDATGQSRLDLAIEKAEEIIDGLLPGQQLAIVGFDRHARTMQEFTDNQNLLEPALKRLVTKDVESDLGDALRLAGALARTATVSEAILLTDGNLPPAEDVDLAFPVNYQRLPAAGDNVGVVALNARRSGTGGAQDAGWDLFVKLAASTPTGAVVELYGDDGPDGGQPLATESVGFSRADDSPRLVFEVSGDGPREVTVKVVAEGRDSLPADDAAALILPPPRPLTAFCPTSQSVFRKALTLDPGAVTLFPRPDDSGPPRYDLAFIDQPDSEENPAPDASVRVFVGIVPKDLQGLLETKVGYADVVDWRQTAPVLEHVQLREVQITEEPIYLEQPSGEPADASDLEQLGYEVLIDARTGPLMLRRREGSRVDYHLLFDPATSTLPYRVAFPILVQNLIREATRAASLSEVRAIKTGTLPPVDLGDPAREATVAGPDGSRTLNADGGGMLTAVPAETAGLYTVSAGGEEVASFTAGLLSPLETSLVGVEELEFNEVQVSVAGEEVVTDRPLWHWLAAGAFVLLLAEWWVFHRRPVV</sequence>
<keyword evidence="5" id="KW-1185">Reference proteome</keyword>
<protein>
    <recommendedName>
        <fullName evidence="6">VWA domain-containing protein</fullName>
    </recommendedName>
</protein>
<feature type="transmembrane region" description="Helical" evidence="1">
    <location>
        <begin position="65"/>
        <end position="86"/>
    </location>
</feature>
<comment type="caution">
    <text evidence="4">The sequence shown here is derived from an EMBL/GenBank/DDBJ whole genome shotgun (WGS) entry which is preliminary data.</text>
</comment>
<evidence type="ECO:0000313" key="4">
    <source>
        <dbReference type="EMBL" id="NNJ25623.1"/>
    </source>
</evidence>
<dbReference type="CDD" id="cd00198">
    <property type="entry name" value="vWFA"/>
    <property type="match status" value="1"/>
</dbReference>
<dbReference type="Pfam" id="PF13519">
    <property type="entry name" value="VWA_2"/>
    <property type="match status" value="1"/>
</dbReference>
<dbReference type="InterPro" id="IPR002035">
    <property type="entry name" value="VWF_A"/>
</dbReference>
<keyword evidence="1" id="KW-0472">Membrane</keyword>
<accession>A0ABX1VCX1</accession>
<dbReference type="InterPro" id="IPR024163">
    <property type="entry name" value="Aerotolerance_reg_N"/>
</dbReference>
<name>A0ABX1VCX1_9PLAN</name>
<dbReference type="Gene3D" id="3.40.50.410">
    <property type="entry name" value="von Willebrand factor, type A domain"/>
    <property type="match status" value="1"/>
</dbReference>
<dbReference type="InterPro" id="IPR036465">
    <property type="entry name" value="vWFA_dom_sf"/>
</dbReference>
<dbReference type="RefSeq" id="WP_171185825.1">
    <property type="nucleotide sequence ID" value="NZ_WTPX01000043.1"/>
</dbReference>
<dbReference type="Proteomes" id="UP000609651">
    <property type="component" value="Unassembled WGS sequence"/>
</dbReference>
<evidence type="ECO:0000256" key="1">
    <source>
        <dbReference type="SAM" id="Phobius"/>
    </source>
</evidence>
<dbReference type="Pfam" id="PF07584">
    <property type="entry name" value="BatA"/>
    <property type="match status" value="1"/>
</dbReference>
<feature type="domain" description="Aerotolerance regulator N-terminal" evidence="2">
    <location>
        <begin position="8"/>
        <end position="84"/>
    </location>
</feature>
<feature type="transmembrane region" description="Helical" evidence="1">
    <location>
        <begin position="6"/>
        <end position="30"/>
    </location>
</feature>
<dbReference type="PANTHER" id="PTHR37464">
    <property type="entry name" value="BLL2463 PROTEIN"/>
    <property type="match status" value="1"/>
</dbReference>
<keyword evidence="1" id="KW-0812">Transmembrane</keyword>
<evidence type="ECO:0000259" key="2">
    <source>
        <dbReference type="Pfam" id="PF07584"/>
    </source>
</evidence>